<evidence type="ECO:0000313" key="1">
    <source>
        <dbReference type="EMBL" id="ANY68061.1"/>
    </source>
</evidence>
<sequence>MRLSLRGQPHYDFYGFFIAGSGWRSVHFSVQFRQQRTNKQAATSFLNKLKHNGKGGILHG</sequence>
<reference evidence="1" key="1">
    <citation type="submission" date="2016-08" db="EMBL/GenBank/DDBJ databases">
        <title>Complete Genome Seqeunce of Paenibacillus sp. BIHB 4019 from tea rhizoplane.</title>
        <authorList>
            <person name="Thakur R."/>
            <person name="Swarnkar M.K."/>
            <person name="Gulati A."/>
        </authorList>
    </citation>
    <scope>NUCLEOTIDE SEQUENCE [LARGE SCALE GENOMIC DNA]</scope>
    <source>
        <strain evidence="1">BIHB4019</strain>
    </source>
</reference>
<dbReference type="AlphaFoldDB" id="A0A1B2DK50"/>
<gene>
    <name evidence="1" type="ORF">BBD42_17455</name>
</gene>
<organism evidence="1">
    <name type="scientific">Paenibacillus sp. BIHB 4019</name>
    <dbReference type="NCBI Taxonomy" id="1870819"/>
    <lineage>
        <taxon>Bacteria</taxon>
        <taxon>Bacillati</taxon>
        <taxon>Bacillota</taxon>
        <taxon>Bacilli</taxon>
        <taxon>Bacillales</taxon>
        <taxon>Paenibacillaceae</taxon>
        <taxon>Paenibacillus</taxon>
    </lineage>
</organism>
<proteinExistence type="predicted"/>
<dbReference type="EMBL" id="CP016808">
    <property type="protein sequence ID" value="ANY68061.1"/>
    <property type="molecule type" value="Genomic_DNA"/>
</dbReference>
<accession>A0A1B2DK50</accession>
<name>A0A1B2DK50_9BACL</name>
<protein>
    <submittedName>
        <fullName evidence="1">Uncharacterized protein</fullName>
    </submittedName>
</protein>